<dbReference type="PANTHER" id="PTHR30251">
    <property type="entry name" value="PILUS ASSEMBLY CHAPERONE"/>
    <property type="match status" value="1"/>
</dbReference>
<evidence type="ECO:0000259" key="7">
    <source>
        <dbReference type="Pfam" id="PF02753"/>
    </source>
</evidence>
<dbReference type="AlphaFoldDB" id="A0AAE4ITT1"/>
<comment type="subcellular location">
    <subcellularLocation>
        <location evidence="1">Periplasm</location>
    </subcellularLocation>
</comment>
<dbReference type="SUPFAM" id="SSF49584">
    <property type="entry name" value="Periplasmic chaperone C-domain"/>
    <property type="match status" value="1"/>
</dbReference>
<dbReference type="InterPro" id="IPR016148">
    <property type="entry name" value="Pili_assmbl_chaperone_C"/>
</dbReference>
<dbReference type="InterPro" id="IPR016147">
    <property type="entry name" value="Pili_assmbl_chaperone_N"/>
</dbReference>
<dbReference type="InterPro" id="IPR013783">
    <property type="entry name" value="Ig-like_fold"/>
</dbReference>
<dbReference type="Proteomes" id="UP001248822">
    <property type="component" value="Unassembled WGS sequence"/>
</dbReference>
<gene>
    <name evidence="8" type="ORF">O7047_02885</name>
</gene>
<organism evidence="8 9">
    <name type="scientific">Pseudenterobacter timonensis</name>
    <dbReference type="NCBI Taxonomy" id="1755099"/>
    <lineage>
        <taxon>Bacteria</taxon>
        <taxon>Pseudomonadati</taxon>
        <taxon>Pseudomonadota</taxon>
        <taxon>Gammaproteobacteria</taxon>
        <taxon>Enterobacterales</taxon>
        <taxon>Enterobacteriaceae</taxon>
        <taxon>Pseudenterobacter</taxon>
    </lineage>
</organism>
<evidence type="ECO:0000256" key="2">
    <source>
        <dbReference type="ARBA" id="ARBA00007399"/>
    </source>
</evidence>
<keyword evidence="3" id="KW-0732">Signal</keyword>
<sequence length="247" mass="27264">MTIRALSGFIPFILTGTLLLSPAVMASVVMLNTRVIYPADAQSQTLQFTNSDNIPYVMQIWSDINDPESMPDNANAPFMTVPALFRIEPHTGQSVRLVFTGKDLPKDRESIFYLNSVQVPPKNMAPGNRNHMSVILRNRVKIFYRPKSIKGSPDDVPQQIHFSLEEEGGRWVLVANNTSGYYASIISASVVSGTHNIPFKVNMIPPKTTVRWPSAKSGKAIPSAGKVKFTLINDYGGQTQAQADLDK</sequence>
<evidence type="ECO:0000256" key="1">
    <source>
        <dbReference type="ARBA" id="ARBA00004418"/>
    </source>
</evidence>
<dbReference type="PRINTS" id="PR00969">
    <property type="entry name" value="CHAPERONPILI"/>
</dbReference>
<dbReference type="PANTHER" id="PTHR30251:SF2">
    <property type="entry name" value="FIMBRIAL CHAPERONE YADV-RELATED"/>
    <property type="match status" value="1"/>
</dbReference>
<dbReference type="Gene3D" id="2.60.40.10">
    <property type="entry name" value="Immunoglobulins"/>
    <property type="match status" value="2"/>
</dbReference>
<dbReference type="SUPFAM" id="SSF49354">
    <property type="entry name" value="PapD-like"/>
    <property type="match status" value="1"/>
</dbReference>
<dbReference type="InterPro" id="IPR036316">
    <property type="entry name" value="Pili_assmbl_chap_C_dom_sf"/>
</dbReference>
<feature type="domain" description="Pili assembly chaperone N-terminal" evidence="6">
    <location>
        <begin position="28"/>
        <end position="149"/>
    </location>
</feature>
<evidence type="ECO:0000313" key="8">
    <source>
        <dbReference type="EMBL" id="MDR9889179.1"/>
    </source>
</evidence>
<name>A0AAE4ITT1_9ENTR</name>
<dbReference type="InterPro" id="IPR050643">
    <property type="entry name" value="Periplasmic_pilus_chap"/>
</dbReference>
<evidence type="ECO:0000256" key="4">
    <source>
        <dbReference type="ARBA" id="ARBA00022764"/>
    </source>
</evidence>
<dbReference type="InterPro" id="IPR001829">
    <property type="entry name" value="Pili_assmbl_chaperone_bac"/>
</dbReference>
<protein>
    <submittedName>
        <fullName evidence="8">Molecular chaperone</fullName>
    </submittedName>
</protein>
<evidence type="ECO:0000313" key="9">
    <source>
        <dbReference type="Proteomes" id="UP001248822"/>
    </source>
</evidence>
<keyword evidence="4" id="KW-0574">Periplasm</keyword>
<dbReference type="EMBL" id="JAQGEC010000002">
    <property type="protein sequence ID" value="MDR9889179.1"/>
    <property type="molecule type" value="Genomic_DNA"/>
</dbReference>
<dbReference type="InterPro" id="IPR008962">
    <property type="entry name" value="PapD-like_sf"/>
</dbReference>
<keyword evidence="5" id="KW-0143">Chaperone</keyword>
<dbReference type="GO" id="GO:0030288">
    <property type="term" value="C:outer membrane-bounded periplasmic space"/>
    <property type="evidence" value="ECO:0007669"/>
    <property type="project" value="InterPro"/>
</dbReference>
<comment type="caution">
    <text evidence="8">The sequence shown here is derived from an EMBL/GenBank/DDBJ whole genome shotgun (WGS) entry which is preliminary data.</text>
</comment>
<evidence type="ECO:0000259" key="6">
    <source>
        <dbReference type="Pfam" id="PF00345"/>
    </source>
</evidence>
<dbReference type="Pfam" id="PF00345">
    <property type="entry name" value="PapD_N"/>
    <property type="match status" value="1"/>
</dbReference>
<dbReference type="RefSeq" id="WP_310824525.1">
    <property type="nucleotide sequence ID" value="NZ_JAQGEC010000002.1"/>
</dbReference>
<comment type="similarity">
    <text evidence="2">Belongs to the periplasmic pilus chaperone family.</text>
</comment>
<proteinExistence type="inferred from homology"/>
<dbReference type="GO" id="GO:0071555">
    <property type="term" value="P:cell wall organization"/>
    <property type="evidence" value="ECO:0007669"/>
    <property type="project" value="InterPro"/>
</dbReference>
<accession>A0AAE4ITT1</accession>
<evidence type="ECO:0000256" key="5">
    <source>
        <dbReference type="ARBA" id="ARBA00023186"/>
    </source>
</evidence>
<reference evidence="8" key="1">
    <citation type="submission" date="2022-12" db="EMBL/GenBank/DDBJ databases">
        <title>NDM-1 containing novel ST 2018 Pseudenterobacter timonensis.</title>
        <authorList>
            <person name="Halder G."/>
            <person name="Mandal S."/>
            <person name="Dutta S."/>
        </authorList>
    </citation>
    <scope>NUCLEOTIDE SEQUENCE</scope>
    <source>
        <strain evidence="8">CNCI147</strain>
    </source>
</reference>
<feature type="domain" description="Pili assembly chaperone C-terminal" evidence="7">
    <location>
        <begin position="176"/>
        <end position="239"/>
    </location>
</feature>
<evidence type="ECO:0000256" key="3">
    <source>
        <dbReference type="ARBA" id="ARBA00022729"/>
    </source>
</evidence>
<dbReference type="Pfam" id="PF02753">
    <property type="entry name" value="PapD_C"/>
    <property type="match status" value="1"/>
</dbReference>